<dbReference type="OrthoDB" id="2431000at2759"/>
<keyword evidence="16" id="KW-0393">Immunoglobulin domain</keyword>
<keyword evidence="14 28" id="KW-0675">Receptor</keyword>
<feature type="domain" description="FZ" evidence="25">
    <location>
        <begin position="337"/>
        <end position="472"/>
    </location>
</feature>
<dbReference type="InterPro" id="IPR020067">
    <property type="entry name" value="Frizzled_dom"/>
</dbReference>
<dbReference type="Gene3D" id="1.10.510.10">
    <property type="entry name" value="Transferase(Phosphotransferase) domain 1"/>
    <property type="match status" value="1"/>
</dbReference>
<dbReference type="Pfam" id="PF07714">
    <property type="entry name" value="PK_Tyr_Ser-Thr"/>
    <property type="match status" value="1"/>
</dbReference>
<dbReference type="InterPro" id="IPR001245">
    <property type="entry name" value="Ser-Thr/Tyr_kinase_cat_dom"/>
</dbReference>
<dbReference type="InterPro" id="IPR007110">
    <property type="entry name" value="Ig-like_dom"/>
</dbReference>
<keyword evidence="10 23" id="KW-1133">Transmembrane helix</keyword>
<feature type="domain" description="Ig-like" evidence="27">
    <location>
        <begin position="153"/>
        <end position="235"/>
    </location>
</feature>
<keyword evidence="7 19" id="KW-0547">Nucleotide-binding</keyword>
<dbReference type="GO" id="GO:0045202">
    <property type="term" value="C:synapse"/>
    <property type="evidence" value="ECO:0007669"/>
    <property type="project" value="UniProtKB-SubCell"/>
</dbReference>
<dbReference type="FunFam" id="1.10.510.10:FF:000554">
    <property type="entry name" value="Predicted protein"/>
    <property type="match status" value="1"/>
</dbReference>
<keyword evidence="5" id="KW-0808">Transferase</keyword>
<dbReference type="InterPro" id="IPR036179">
    <property type="entry name" value="Ig-like_dom_sf"/>
</dbReference>
<feature type="binding site" evidence="20">
    <location>
        <position position="832"/>
    </location>
    <ligand>
        <name>Mg(2+)</name>
        <dbReference type="ChEBI" id="CHEBI:18420"/>
    </ligand>
</feature>
<dbReference type="CDD" id="cd00096">
    <property type="entry name" value="Ig"/>
    <property type="match status" value="1"/>
</dbReference>
<evidence type="ECO:0000256" key="4">
    <source>
        <dbReference type="ARBA" id="ARBA00022572"/>
    </source>
</evidence>
<dbReference type="SMART" id="SM00219">
    <property type="entry name" value="TyrKc"/>
    <property type="match status" value="1"/>
</dbReference>
<keyword evidence="13" id="KW-1015">Disulfide bond</keyword>
<dbReference type="GO" id="GO:0005886">
    <property type="term" value="C:plasma membrane"/>
    <property type="evidence" value="ECO:0007669"/>
    <property type="project" value="TreeGrafter"/>
</dbReference>
<dbReference type="GO" id="GO:0005524">
    <property type="term" value="F:ATP binding"/>
    <property type="evidence" value="ECO:0007669"/>
    <property type="project" value="UniProtKB-UniRule"/>
</dbReference>
<evidence type="ECO:0000256" key="23">
    <source>
        <dbReference type="SAM" id="Phobius"/>
    </source>
</evidence>
<dbReference type="PROSITE" id="PS50835">
    <property type="entry name" value="IG_LIKE"/>
    <property type="match status" value="1"/>
</dbReference>
<dbReference type="PROSITE" id="PS50038">
    <property type="entry name" value="FZ"/>
    <property type="match status" value="1"/>
</dbReference>
<evidence type="ECO:0000256" key="18">
    <source>
        <dbReference type="PIRSR" id="PIRSR000615-1"/>
    </source>
</evidence>
<reference evidence="28 29" key="1">
    <citation type="journal article" date="2017" name="PLoS Biol.">
        <title>The sea cucumber genome provides insights into morphological evolution and visceral regeneration.</title>
        <authorList>
            <person name="Zhang X."/>
            <person name="Sun L."/>
            <person name="Yuan J."/>
            <person name="Sun Y."/>
            <person name="Gao Y."/>
            <person name="Zhang L."/>
            <person name="Li S."/>
            <person name="Dai H."/>
            <person name="Hamel J.F."/>
            <person name="Liu C."/>
            <person name="Yu Y."/>
            <person name="Liu S."/>
            <person name="Lin W."/>
            <person name="Guo K."/>
            <person name="Jin S."/>
            <person name="Xu P."/>
            <person name="Storey K.B."/>
            <person name="Huan P."/>
            <person name="Zhang T."/>
            <person name="Zhou Y."/>
            <person name="Zhang J."/>
            <person name="Lin C."/>
            <person name="Li X."/>
            <person name="Xing L."/>
            <person name="Huo D."/>
            <person name="Sun M."/>
            <person name="Wang L."/>
            <person name="Mercier A."/>
            <person name="Li F."/>
            <person name="Yang H."/>
            <person name="Xiang J."/>
        </authorList>
    </citation>
    <scope>NUCLEOTIDE SEQUENCE [LARGE SCALE GENOMIC DNA]</scope>
    <source>
        <strain evidence="28">Shaxun</strain>
        <tissue evidence="28">Muscle</tissue>
    </source>
</reference>
<evidence type="ECO:0000256" key="22">
    <source>
        <dbReference type="PROSITE-ProRule" id="PRU10141"/>
    </source>
</evidence>
<dbReference type="PROSITE" id="PS00109">
    <property type="entry name" value="PROTEIN_KINASE_TYR"/>
    <property type="match status" value="1"/>
</dbReference>
<evidence type="ECO:0000259" key="25">
    <source>
        <dbReference type="PROSITE" id="PS50038"/>
    </source>
</evidence>
<evidence type="ECO:0000256" key="6">
    <source>
        <dbReference type="ARBA" id="ARBA00022692"/>
    </source>
</evidence>
<keyword evidence="15" id="KW-0325">Glycoprotein</keyword>
<sequence length="976" mass="111129">MIIFLEFYSVSGDSKALAGFYRIIRCGTRKTFKMGKTWKILSRQKSHIEKCRSKCSTPFLHWNFLWVLTFLSLHLFLCVNAEEQVGEATQETINTIVIDFAGLRGNFATTDLPQEAVSPQKPKVPESQQEPILPQVLPEETSTTSPAVYQALPEIIRSPENLTVSIGSRVTLRCMATDSDQEILITWYKGDVELHQNSSSRISLKGQRLQVTDIRWEDRGIYSCEASNKDGLSVRSFPGRLNVEKSVVILKGIQNQTVTRETVVNSTCQIEGYPEPDIFWEVNKIPYQDPVTNKLYNRQYFLYRAQRTIKLTCKAFNNVSTVGVRRRQSSGVIYVTNPLSYCKDYNGYNCQSYGFGQVFINGSLDNPTGSLERMVTSFLADMDKLKIPSHCKTAFRSLLCHSVFPACDRRDPENLKPTTVCNEDCLATQHLVCLDHWKEIQAIKSPLLELYRSFPNCSADPFTIQDTFCTRTGYFDDMTLHPRTVNCMTGNGHTYEGQQNITENGSYCQNWNQELYQKVGYTQTVFLELQSSRNHCRNPGGLESRPWCFVRKGTMEKQYCDIPTCGPVPVVTTTNSRAPPMVSWRALDGNGFTNNRPESPNEVAPVNSLEISGYLFIIFAALLVLLVMVAAAPIAIRKYRSLTRYPPYSFPKSFDFRKVPHNPMFGKNFNRSFNPLLESLEYPRNDIVFVADIGEGAFGRVFKATAADPSTADQRMVVAVKMLKTSASSGVAENFNREAVLMSQFNNINVIKLWGVCFVGRPLCLLLEFMEKGDLQEFLQMKNPRNPEYFDKEESETGLPRKLLISFARQVANGMVYLSDKRLVHRDVATRNCLVNALMQVKISDFGMARYLEDEDYFIGSKDERLPVRWTAPESLWYYKFTVLSDVWSFGVLIWELFSYAEQPYVGMNLEQVFLQTQQGHQLPCPEETPAPIYNIMKSCWQLDETQRPSFQTLNSQLTLLETGLHRVTRLSSSSA</sequence>
<protein>
    <recommendedName>
        <fullName evidence="2">receptor protein-tyrosine kinase</fullName>
        <ecNumber evidence="2">2.7.10.1</ecNumber>
    </recommendedName>
</protein>
<dbReference type="Gene3D" id="3.30.200.20">
    <property type="entry name" value="Phosphorylase Kinase, domain 1"/>
    <property type="match status" value="1"/>
</dbReference>
<keyword evidence="8 28" id="KW-0418">Kinase</keyword>
<keyword evidence="9 19" id="KW-0067">ATP-binding</keyword>
<feature type="transmembrane region" description="Helical" evidence="23">
    <location>
        <begin position="614"/>
        <end position="636"/>
    </location>
</feature>
<dbReference type="InterPro" id="IPR020635">
    <property type="entry name" value="Tyr_kinase_cat_dom"/>
</dbReference>
<keyword evidence="29" id="KW-1185">Reference proteome</keyword>
<feature type="domain" description="Kringle" evidence="26">
    <location>
        <begin position="486"/>
        <end position="565"/>
    </location>
</feature>
<comment type="subcellular location">
    <subcellularLocation>
        <location evidence="1">Membrane</location>
        <topology evidence="1">Single-pass type I membrane protein</topology>
    </subcellularLocation>
</comment>
<dbReference type="Proteomes" id="UP000230750">
    <property type="component" value="Unassembled WGS sequence"/>
</dbReference>
<dbReference type="GO" id="GO:0004714">
    <property type="term" value="F:transmembrane receptor protein tyrosine kinase activity"/>
    <property type="evidence" value="ECO:0007669"/>
    <property type="project" value="UniProtKB-EC"/>
</dbReference>
<dbReference type="InterPro" id="IPR017441">
    <property type="entry name" value="Protein_kinase_ATP_BS"/>
</dbReference>
<evidence type="ECO:0000256" key="2">
    <source>
        <dbReference type="ARBA" id="ARBA00011902"/>
    </source>
</evidence>
<dbReference type="PROSITE" id="PS50011">
    <property type="entry name" value="PROTEIN_KINASE_DOM"/>
    <property type="match status" value="1"/>
</dbReference>
<dbReference type="SUPFAM" id="SSF56112">
    <property type="entry name" value="Protein kinase-like (PK-like)"/>
    <property type="match status" value="1"/>
</dbReference>
<dbReference type="Gene3D" id="2.40.20.10">
    <property type="entry name" value="Plasminogen Kringle 4"/>
    <property type="match status" value="1"/>
</dbReference>
<comment type="catalytic activity">
    <reaction evidence="17">
        <text>L-tyrosyl-[protein] + ATP = O-phospho-L-tyrosyl-[protein] + ADP + H(+)</text>
        <dbReference type="Rhea" id="RHEA:10596"/>
        <dbReference type="Rhea" id="RHEA-COMP:10136"/>
        <dbReference type="Rhea" id="RHEA-COMP:20101"/>
        <dbReference type="ChEBI" id="CHEBI:15378"/>
        <dbReference type="ChEBI" id="CHEBI:30616"/>
        <dbReference type="ChEBI" id="CHEBI:46858"/>
        <dbReference type="ChEBI" id="CHEBI:61978"/>
        <dbReference type="ChEBI" id="CHEBI:456216"/>
        <dbReference type="EC" id="2.7.10.1"/>
    </reaction>
</comment>
<dbReference type="Pfam" id="PF01392">
    <property type="entry name" value="Fz"/>
    <property type="match status" value="1"/>
</dbReference>
<feature type="binding site" evidence="19">
    <location>
        <begin position="768"/>
        <end position="774"/>
    </location>
    <ligand>
        <name>ATP</name>
        <dbReference type="ChEBI" id="CHEBI:30616"/>
    </ligand>
</feature>
<dbReference type="GO" id="GO:0046872">
    <property type="term" value="F:metal ion binding"/>
    <property type="evidence" value="ECO:0007669"/>
    <property type="project" value="UniProtKB-KW"/>
</dbReference>
<evidence type="ECO:0000259" key="27">
    <source>
        <dbReference type="PROSITE" id="PS50835"/>
    </source>
</evidence>
<gene>
    <name evidence="28" type="ORF">BSL78_20873</name>
</gene>
<evidence type="ECO:0000256" key="20">
    <source>
        <dbReference type="PIRSR" id="PIRSR000615-3"/>
    </source>
</evidence>
<dbReference type="SMART" id="SM00130">
    <property type="entry name" value="KR"/>
    <property type="match status" value="1"/>
</dbReference>
<evidence type="ECO:0000256" key="10">
    <source>
        <dbReference type="ARBA" id="ARBA00022989"/>
    </source>
</evidence>
<accession>A0A2G8K2Q0</accession>
<dbReference type="AlphaFoldDB" id="A0A2G8K2Q0"/>
<evidence type="ECO:0000259" key="26">
    <source>
        <dbReference type="PROSITE" id="PS50070"/>
    </source>
</evidence>
<dbReference type="SUPFAM" id="SSF48726">
    <property type="entry name" value="Immunoglobulin"/>
    <property type="match status" value="1"/>
</dbReference>
<feature type="binding site" evidence="19">
    <location>
        <begin position="694"/>
        <end position="701"/>
    </location>
    <ligand>
        <name>ATP</name>
        <dbReference type="ChEBI" id="CHEBI:30616"/>
    </ligand>
</feature>
<dbReference type="CDD" id="cd00192">
    <property type="entry name" value="PTKc"/>
    <property type="match status" value="1"/>
</dbReference>
<dbReference type="InterPro" id="IPR013806">
    <property type="entry name" value="Kringle-like"/>
</dbReference>
<keyword evidence="12" id="KW-0829">Tyrosine-protein kinase</keyword>
<proteinExistence type="predicted"/>
<evidence type="ECO:0000256" key="11">
    <source>
        <dbReference type="ARBA" id="ARBA00023136"/>
    </source>
</evidence>
<dbReference type="SMART" id="SM00408">
    <property type="entry name" value="IGc2"/>
    <property type="match status" value="1"/>
</dbReference>
<dbReference type="Pfam" id="PF13927">
    <property type="entry name" value="Ig_3"/>
    <property type="match status" value="1"/>
</dbReference>
<dbReference type="STRING" id="307972.A0A2G8K2Q0"/>
<evidence type="ECO:0000256" key="5">
    <source>
        <dbReference type="ARBA" id="ARBA00022679"/>
    </source>
</evidence>
<dbReference type="PANTHER" id="PTHR24416:SF611">
    <property type="entry name" value="TYROSINE-PROTEIN KINASE TRANSMEMBRANE RECEPTOR ROR"/>
    <property type="match status" value="1"/>
</dbReference>
<name>A0A2G8K2Q0_STIJA</name>
<feature type="domain" description="Protein kinase" evidence="24">
    <location>
        <begin position="687"/>
        <end position="960"/>
    </location>
</feature>
<keyword evidence="20" id="KW-0479">Metal-binding</keyword>
<dbReference type="PROSITE" id="PS50070">
    <property type="entry name" value="KRINGLE_2"/>
    <property type="match status" value="1"/>
</dbReference>
<dbReference type="Gene3D" id="2.60.40.10">
    <property type="entry name" value="Immunoglobulins"/>
    <property type="match status" value="2"/>
</dbReference>
<dbReference type="SMART" id="SM00409">
    <property type="entry name" value="IG"/>
    <property type="match status" value="1"/>
</dbReference>
<dbReference type="InterPro" id="IPR003599">
    <property type="entry name" value="Ig_sub"/>
</dbReference>
<dbReference type="Gene3D" id="1.10.2000.10">
    <property type="entry name" value="Frizzled cysteine-rich domain"/>
    <property type="match status" value="1"/>
</dbReference>
<evidence type="ECO:0000256" key="15">
    <source>
        <dbReference type="ARBA" id="ARBA00023180"/>
    </source>
</evidence>
<dbReference type="InterPro" id="IPR000719">
    <property type="entry name" value="Prot_kinase_dom"/>
</dbReference>
<dbReference type="PROSITE" id="PS00107">
    <property type="entry name" value="PROTEIN_KINASE_ATP"/>
    <property type="match status" value="1"/>
</dbReference>
<dbReference type="PIRSF" id="PIRSF000615">
    <property type="entry name" value="TyrPK_CSF1-R"/>
    <property type="match status" value="1"/>
</dbReference>
<dbReference type="GO" id="GO:0043235">
    <property type="term" value="C:receptor complex"/>
    <property type="evidence" value="ECO:0007669"/>
    <property type="project" value="TreeGrafter"/>
</dbReference>
<dbReference type="PRINTS" id="PR00109">
    <property type="entry name" value="TYRKINASE"/>
</dbReference>
<dbReference type="Pfam" id="PF00051">
    <property type="entry name" value="Kringle"/>
    <property type="match status" value="1"/>
</dbReference>
<evidence type="ECO:0000313" key="29">
    <source>
        <dbReference type="Proteomes" id="UP000230750"/>
    </source>
</evidence>
<evidence type="ECO:0000256" key="13">
    <source>
        <dbReference type="ARBA" id="ARBA00023157"/>
    </source>
</evidence>
<dbReference type="EMBL" id="MRZV01000947">
    <property type="protein sequence ID" value="PIK42264.1"/>
    <property type="molecule type" value="Genomic_DNA"/>
</dbReference>
<dbReference type="InterPro" id="IPR013783">
    <property type="entry name" value="Ig-like_fold"/>
</dbReference>
<dbReference type="InterPro" id="IPR003598">
    <property type="entry name" value="Ig_sub2"/>
</dbReference>
<dbReference type="InterPro" id="IPR000001">
    <property type="entry name" value="Kringle"/>
</dbReference>
<keyword evidence="3" id="KW-0597">Phosphoprotein</keyword>
<comment type="caution">
    <text evidence="28">The sequence shown here is derived from an EMBL/GenBank/DDBJ whole genome shotgun (WGS) entry which is preliminary data.</text>
</comment>
<evidence type="ECO:0000256" key="1">
    <source>
        <dbReference type="ARBA" id="ARBA00004479"/>
    </source>
</evidence>
<evidence type="ECO:0000256" key="17">
    <source>
        <dbReference type="ARBA" id="ARBA00051243"/>
    </source>
</evidence>
<dbReference type="CDD" id="cd00108">
    <property type="entry name" value="KR"/>
    <property type="match status" value="1"/>
</dbReference>
<evidence type="ECO:0000256" key="7">
    <source>
        <dbReference type="ARBA" id="ARBA00022741"/>
    </source>
</evidence>
<evidence type="ECO:0000256" key="12">
    <source>
        <dbReference type="ARBA" id="ARBA00023137"/>
    </source>
</evidence>
<dbReference type="InterPro" id="IPR036790">
    <property type="entry name" value="Frizzled_dom_sf"/>
</dbReference>
<comment type="caution">
    <text evidence="21">Lacks conserved residue(s) required for the propagation of feature annotation.</text>
</comment>
<evidence type="ECO:0000256" key="14">
    <source>
        <dbReference type="ARBA" id="ARBA00023170"/>
    </source>
</evidence>
<dbReference type="InterPro" id="IPR008266">
    <property type="entry name" value="Tyr_kinase_AS"/>
</dbReference>
<evidence type="ECO:0000256" key="16">
    <source>
        <dbReference type="ARBA" id="ARBA00023319"/>
    </source>
</evidence>
<keyword evidence="4 21" id="KW-0420">Kringle</keyword>
<evidence type="ECO:0000313" key="28">
    <source>
        <dbReference type="EMBL" id="PIK42264.1"/>
    </source>
</evidence>
<feature type="binding site" evidence="19 22">
    <location>
        <position position="721"/>
    </location>
    <ligand>
        <name>ATP</name>
        <dbReference type="ChEBI" id="CHEBI:30616"/>
    </ligand>
</feature>
<organism evidence="28 29">
    <name type="scientific">Stichopus japonicus</name>
    <name type="common">Sea cucumber</name>
    <dbReference type="NCBI Taxonomy" id="307972"/>
    <lineage>
        <taxon>Eukaryota</taxon>
        <taxon>Metazoa</taxon>
        <taxon>Echinodermata</taxon>
        <taxon>Eleutherozoa</taxon>
        <taxon>Echinozoa</taxon>
        <taxon>Holothuroidea</taxon>
        <taxon>Aspidochirotacea</taxon>
        <taxon>Aspidochirotida</taxon>
        <taxon>Stichopodidae</taxon>
        <taxon>Apostichopus</taxon>
    </lineage>
</organism>
<feature type="binding site" evidence="19">
    <location>
        <position position="831"/>
    </location>
    <ligand>
        <name>ATP</name>
        <dbReference type="ChEBI" id="CHEBI:30616"/>
    </ligand>
</feature>
<evidence type="ECO:0000256" key="8">
    <source>
        <dbReference type="ARBA" id="ARBA00022777"/>
    </source>
</evidence>
<dbReference type="PRINTS" id="PR00018">
    <property type="entry name" value="KRINGLE"/>
</dbReference>
<evidence type="ECO:0000256" key="21">
    <source>
        <dbReference type="PROSITE-ProRule" id="PRU00121"/>
    </source>
</evidence>
<feature type="active site" description="Proton acceptor" evidence="18">
    <location>
        <position position="827"/>
    </location>
</feature>
<dbReference type="InterPro" id="IPR038178">
    <property type="entry name" value="Kringle_sf"/>
</dbReference>
<keyword evidence="6 23" id="KW-0812">Transmembrane</keyword>
<dbReference type="InterPro" id="IPR050122">
    <property type="entry name" value="RTK"/>
</dbReference>
<evidence type="ECO:0000256" key="19">
    <source>
        <dbReference type="PIRSR" id="PIRSR000615-2"/>
    </source>
</evidence>
<dbReference type="SUPFAM" id="SSF57440">
    <property type="entry name" value="Kringle-like"/>
    <property type="match status" value="1"/>
</dbReference>
<dbReference type="PANTHER" id="PTHR24416">
    <property type="entry name" value="TYROSINE-PROTEIN KINASE RECEPTOR"/>
    <property type="match status" value="1"/>
</dbReference>
<feature type="binding site" evidence="20">
    <location>
        <position position="845"/>
    </location>
    <ligand>
        <name>Mg(2+)</name>
        <dbReference type="ChEBI" id="CHEBI:18420"/>
    </ligand>
</feature>
<evidence type="ECO:0000256" key="9">
    <source>
        <dbReference type="ARBA" id="ARBA00022840"/>
    </source>
</evidence>
<dbReference type="GO" id="GO:0007169">
    <property type="term" value="P:cell surface receptor protein tyrosine kinase signaling pathway"/>
    <property type="evidence" value="ECO:0007669"/>
    <property type="project" value="TreeGrafter"/>
</dbReference>
<dbReference type="InterPro" id="IPR011009">
    <property type="entry name" value="Kinase-like_dom_sf"/>
</dbReference>
<keyword evidence="20" id="KW-0460">Magnesium</keyword>
<evidence type="ECO:0000259" key="24">
    <source>
        <dbReference type="PROSITE" id="PS50011"/>
    </source>
</evidence>
<dbReference type="EC" id="2.7.10.1" evidence="2"/>
<evidence type="ECO:0000256" key="3">
    <source>
        <dbReference type="ARBA" id="ARBA00022553"/>
    </source>
</evidence>
<keyword evidence="11 23" id="KW-0472">Membrane</keyword>